<dbReference type="Proteomes" id="UP000076962">
    <property type="component" value="Unassembled WGS sequence"/>
</dbReference>
<name>A0A176S1W3_9GAMM</name>
<gene>
    <name evidence="1" type="ORF">THIOM_002321</name>
</gene>
<sequence length="59" mass="6348">MCLVFGKKKVGKNAAISSQIIEPKSLLVLMPNGIEILPAIYPVCDNKKPIAPKILSKSV</sequence>
<dbReference type="EMBL" id="LUTY01001309">
    <property type="protein sequence ID" value="OAD21899.1"/>
    <property type="molecule type" value="Genomic_DNA"/>
</dbReference>
<protein>
    <submittedName>
        <fullName evidence="1">Uncharacterized protein</fullName>
    </submittedName>
</protein>
<evidence type="ECO:0000313" key="1">
    <source>
        <dbReference type="EMBL" id="OAD21899.1"/>
    </source>
</evidence>
<evidence type="ECO:0000313" key="2">
    <source>
        <dbReference type="Proteomes" id="UP000076962"/>
    </source>
</evidence>
<organism evidence="1 2">
    <name type="scientific">Candidatus Thiomargarita nelsonii</name>
    <dbReference type="NCBI Taxonomy" id="1003181"/>
    <lineage>
        <taxon>Bacteria</taxon>
        <taxon>Pseudomonadati</taxon>
        <taxon>Pseudomonadota</taxon>
        <taxon>Gammaproteobacteria</taxon>
        <taxon>Thiotrichales</taxon>
        <taxon>Thiotrichaceae</taxon>
        <taxon>Thiomargarita</taxon>
    </lineage>
</organism>
<reference evidence="1 2" key="1">
    <citation type="submission" date="2016-05" db="EMBL/GenBank/DDBJ databases">
        <title>Single-cell genome of chain-forming Candidatus Thiomargarita nelsonii and comparison to other large sulfur-oxidizing bacteria.</title>
        <authorList>
            <person name="Winkel M."/>
            <person name="Salman V."/>
            <person name="Woyke T."/>
            <person name="Schulz-Vogt H."/>
            <person name="Richter M."/>
            <person name="Flood B."/>
            <person name="Bailey J."/>
            <person name="Amann R."/>
            <person name="Mussmann M."/>
        </authorList>
    </citation>
    <scope>NUCLEOTIDE SEQUENCE [LARGE SCALE GENOMIC DNA]</scope>
    <source>
        <strain evidence="1 2">THI036</strain>
    </source>
</reference>
<keyword evidence="2" id="KW-1185">Reference proteome</keyword>
<comment type="caution">
    <text evidence="1">The sequence shown here is derived from an EMBL/GenBank/DDBJ whole genome shotgun (WGS) entry which is preliminary data.</text>
</comment>
<feature type="non-terminal residue" evidence="1">
    <location>
        <position position="59"/>
    </location>
</feature>
<dbReference type="AlphaFoldDB" id="A0A176S1W3"/>
<proteinExistence type="predicted"/>
<accession>A0A176S1W3</accession>